<gene>
    <name evidence="2" type="ORF">A8C75_01695</name>
</gene>
<proteinExistence type="predicted"/>
<keyword evidence="1" id="KW-1133">Transmembrane helix</keyword>
<feature type="transmembrane region" description="Helical" evidence="1">
    <location>
        <begin position="273"/>
        <end position="294"/>
    </location>
</feature>
<dbReference type="KEGG" id="mars:A8C75_01695"/>
<feature type="transmembrane region" description="Helical" evidence="1">
    <location>
        <begin position="36"/>
        <end position="57"/>
    </location>
</feature>
<feature type="transmembrane region" description="Helical" evidence="1">
    <location>
        <begin position="329"/>
        <end position="358"/>
    </location>
</feature>
<protein>
    <submittedName>
        <fullName evidence="2">Sodium:glutamate symporter</fullName>
    </submittedName>
</protein>
<sequence length="469" mass="50064">MGSTFHGVIAFALLASMLLCGSLLRNRIGLLRNSLVPASIIGGLLGFILLSLELIPGFSTADFTALTFHFFTLSFMSLCLTGNSKDASLSGGSIVRGGLWLTLIWSISLGLQGVIGYGVIAGYDALTGAGVSEWLGAIITHGFTQGPGQALTYGGIWEKEYGIENAAQVGLIYASLGFLVAFLVGVPMAKNFIRRGLNANKASNIDDDFTAGFYSDEHKPVSGHMISHPANLDSFAYHLGLLALAYVLTYIWLGAMQPVVADFKPGGINLSVLFSYNLFFLHGLAVCVLLRLAIDRLGLSHRVDDETLKRITGSSVDFMVVGTLMSIKFAVLYALLTPILLVTLAVTVTTLIGCLFLGRLSGNLGRERAITAFGCCCGSTGTGLLLLRMMDANFSTSVPKELAFFNLAIIVTNFHILFVFAPLVPSLGGWTYLMVFGGTALFFLACVPLLMKRRPKAGQASANPIKEPC</sequence>
<keyword evidence="1" id="KW-0812">Transmembrane</keyword>
<dbReference type="InterPro" id="IPR004445">
    <property type="entry name" value="GltS"/>
</dbReference>
<feature type="transmembrane region" description="Helical" evidence="1">
    <location>
        <begin position="6"/>
        <end position="24"/>
    </location>
</feature>
<dbReference type="PANTHER" id="PTHR36178">
    <property type="entry name" value="SLR0625 PROTEIN"/>
    <property type="match status" value="1"/>
</dbReference>
<dbReference type="STRING" id="1821621.A8C75_01695"/>
<dbReference type="RefSeq" id="WP_067377214.1">
    <property type="nucleotide sequence ID" value="NZ_CP015839.1"/>
</dbReference>
<evidence type="ECO:0000313" key="2">
    <source>
        <dbReference type="EMBL" id="ANG61301.1"/>
    </source>
</evidence>
<dbReference type="GO" id="GO:0015501">
    <property type="term" value="F:glutamate:sodium symporter activity"/>
    <property type="evidence" value="ECO:0007669"/>
    <property type="project" value="InterPro"/>
</dbReference>
<keyword evidence="1" id="KW-0472">Membrane</keyword>
<reference evidence="3" key="1">
    <citation type="submission" date="2016-05" db="EMBL/GenBank/DDBJ databases">
        <authorList>
            <person name="Baek K."/>
            <person name="Yang S.-J."/>
        </authorList>
    </citation>
    <scope>NUCLEOTIDE SEQUENCE [LARGE SCALE GENOMIC DNA]</scope>
    <source>
        <strain evidence="3">ST58-10</strain>
    </source>
</reference>
<feature type="transmembrane region" description="Helical" evidence="1">
    <location>
        <begin position="94"/>
        <end position="120"/>
    </location>
</feature>
<evidence type="ECO:0000256" key="1">
    <source>
        <dbReference type="SAM" id="Phobius"/>
    </source>
</evidence>
<keyword evidence="3" id="KW-1185">Reference proteome</keyword>
<name>A0A1A9EUI0_9GAMM</name>
<feature type="transmembrane region" description="Helical" evidence="1">
    <location>
        <begin position="402"/>
        <end position="424"/>
    </location>
</feature>
<evidence type="ECO:0000313" key="3">
    <source>
        <dbReference type="Proteomes" id="UP000078070"/>
    </source>
</evidence>
<dbReference type="GO" id="GO:0015813">
    <property type="term" value="P:L-glutamate transmembrane transport"/>
    <property type="evidence" value="ECO:0007669"/>
    <property type="project" value="InterPro"/>
</dbReference>
<feature type="transmembrane region" description="Helical" evidence="1">
    <location>
        <begin position="235"/>
        <end position="253"/>
    </location>
</feature>
<dbReference type="Proteomes" id="UP000078070">
    <property type="component" value="Chromosome"/>
</dbReference>
<feature type="transmembrane region" description="Helical" evidence="1">
    <location>
        <begin position="63"/>
        <end position="82"/>
    </location>
</feature>
<reference evidence="2 3" key="2">
    <citation type="journal article" date="2018" name="Int. J. Syst. Evol. Microbiol.">
        <title>Marinobacterium aestuarii sp. nov., a benzene-degrading marine bacterium isolated from estuary sediment.</title>
        <authorList>
            <person name="Bae S.S."/>
            <person name="Jung J."/>
            <person name="Chung D."/>
            <person name="Baek K."/>
        </authorList>
    </citation>
    <scope>NUCLEOTIDE SEQUENCE [LARGE SCALE GENOMIC DNA]</scope>
    <source>
        <strain evidence="2 3">ST58-10</strain>
    </source>
</reference>
<dbReference type="Pfam" id="PF03616">
    <property type="entry name" value="Glt_symporter"/>
    <property type="match status" value="1"/>
</dbReference>
<feature type="transmembrane region" description="Helical" evidence="1">
    <location>
        <begin position="166"/>
        <end position="186"/>
    </location>
</feature>
<dbReference type="EMBL" id="CP015839">
    <property type="protein sequence ID" value="ANG61301.1"/>
    <property type="molecule type" value="Genomic_DNA"/>
</dbReference>
<feature type="transmembrane region" description="Helical" evidence="1">
    <location>
        <begin position="430"/>
        <end position="451"/>
    </location>
</feature>
<dbReference type="AlphaFoldDB" id="A0A1A9EUI0"/>
<accession>A0A1A9EUI0</accession>
<feature type="transmembrane region" description="Helical" evidence="1">
    <location>
        <begin position="370"/>
        <end position="390"/>
    </location>
</feature>
<dbReference type="GO" id="GO:0016020">
    <property type="term" value="C:membrane"/>
    <property type="evidence" value="ECO:0007669"/>
    <property type="project" value="InterPro"/>
</dbReference>
<dbReference type="PANTHER" id="PTHR36178:SF1">
    <property type="entry name" value="SODIUM_GLUTAMATE SYMPORTER"/>
    <property type="match status" value="1"/>
</dbReference>
<organism evidence="2 3">
    <name type="scientific">Marinobacterium aestuarii</name>
    <dbReference type="NCBI Taxonomy" id="1821621"/>
    <lineage>
        <taxon>Bacteria</taxon>
        <taxon>Pseudomonadati</taxon>
        <taxon>Pseudomonadota</taxon>
        <taxon>Gammaproteobacteria</taxon>
        <taxon>Oceanospirillales</taxon>
        <taxon>Oceanospirillaceae</taxon>
        <taxon>Marinobacterium</taxon>
    </lineage>
</organism>